<organism evidence="2 3">
    <name type="scientific">Rhodopirellula bahusiensis</name>
    <dbReference type="NCBI Taxonomy" id="2014065"/>
    <lineage>
        <taxon>Bacteria</taxon>
        <taxon>Pseudomonadati</taxon>
        <taxon>Planctomycetota</taxon>
        <taxon>Planctomycetia</taxon>
        <taxon>Pirellulales</taxon>
        <taxon>Pirellulaceae</taxon>
        <taxon>Rhodopirellula</taxon>
    </lineage>
</organism>
<dbReference type="GeneID" id="90609340"/>
<comment type="caution">
    <text evidence="2">The sequence shown here is derived from an EMBL/GenBank/DDBJ whole genome shotgun (WGS) entry which is preliminary data.</text>
</comment>
<keyword evidence="2" id="KW-0378">Hydrolase</keyword>
<dbReference type="PRINTS" id="PR00111">
    <property type="entry name" value="ABHYDROLASE"/>
</dbReference>
<evidence type="ECO:0000313" key="3">
    <source>
        <dbReference type="Proteomes" id="UP000225740"/>
    </source>
</evidence>
<sequence length="286" mass="30682">MSSDIRSSTGEPVEGPFERHSYRVRFDGGNGFELAGIIDRPRERLTSEPLADAPVAVFSHCFTCSKDLKAIARISRRLAELGVAVLRFDMTGLGGSDGDFSRTHFTSNQADLKAAVQFAGTELGAVTGLIGHSFGGAASLAVASDEVARPHSLKAVVAIAAPSDTVHLANLLDRMNPKIQEDGIGEVEIGGRRWSIRREMLDDFRSHQLADQLPNIQSHVMAFHSPSDETVGYDHALRIASLISGEDDQPGCSVVTLAGADHLLIRHPGDAILVADTAAAFLNRHR</sequence>
<dbReference type="OrthoDB" id="9780269at2"/>
<dbReference type="Proteomes" id="UP000225740">
    <property type="component" value="Unassembled WGS sequence"/>
</dbReference>
<proteinExistence type="predicted"/>
<protein>
    <submittedName>
        <fullName evidence="2">Alpha/beta hydrolase</fullName>
    </submittedName>
</protein>
<dbReference type="InterPro" id="IPR029058">
    <property type="entry name" value="AB_hydrolase_fold"/>
</dbReference>
<dbReference type="RefSeq" id="WP_099261397.1">
    <property type="nucleotide sequence ID" value="NZ_NIZW01000010.1"/>
</dbReference>
<keyword evidence="3" id="KW-1185">Reference proteome</keyword>
<evidence type="ECO:0000259" key="1">
    <source>
        <dbReference type="Pfam" id="PF12697"/>
    </source>
</evidence>
<evidence type="ECO:0000313" key="2">
    <source>
        <dbReference type="EMBL" id="PHQ34648.1"/>
    </source>
</evidence>
<dbReference type="Pfam" id="PF12697">
    <property type="entry name" value="Abhydrolase_6"/>
    <property type="match status" value="1"/>
</dbReference>
<dbReference type="InterPro" id="IPR000073">
    <property type="entry name" value="AB_hydrolase_1"/>
</dbReference>
<accession>A0A2G1W6K0</accession>
<reference evidence="2 3" key="1">
    <citation type="submission" date="2017-06" db="EMBL/GenBank/DDBJ databases">
        <title>Description of Rhodopirellula bahusiensis sp. nov.</title>
        <authorList>
            <person name="Kizina J."/>
            <person name="Harder J."/>
        </authorList>
    </citation>
    <scope>NUCLEOTIDE SEQUENCE [LARGE SCALE GENOMIC DNA]</scope>
    <source>
        <strain evidence="2 3">SWK21</strain>
    </source>
</reference>
<name>A0A2G1W6K0_9BACT</name>
<gene>
    <name evidence="2" type="ORF">CEE69_14695</name>
</gene>
<dbReference type="SUPFAM" id="SSF53474">
    <property type="entry name" value="alpha/beta-Hydrolases"/>
    <property type="match status" value="1"/>
</dbReference>
<dbReference type="EMBL" id="NIZW01000010">
    <property type="protein sequence ID" value="PHQ34648.1"/>
    <property type="molecule type" value="Genomic_DNA"/>
</dbReference>
<dbReference type="AlphaFoldDB" id="A0A2G1W6K0"/>
<feature type="domain" description="AB hydrolase-1" evidence="1">
    <location>
        <begin position="57"/>
        <end position="272"/>
    </location>
</feature>
<dbReference type="GO" id="GO:0016787">
    <property type="term" value="F:hydrolase activity"/>
    <property type="evidence" value="ECO:0007669"/>
    <property type="project" value="UniProtKB-KW"/>
</dbReference>
<dbReference type="Gene3D" id="3.40.50.1820">
    <property type="entry name" value="alpha/beta hydrolase"/>
    <property type="match status" value="1"/>
</dbReference>